<organism evidence="1 2">
    <name type="scientific">Reticulomyxa filosa</name>
    <dbReference type="NCBI Taxonomy" id="46433"/>
    <lineage>
        <taxon>Eukaryota</taxon>
        <taxon>Sar</taxon>
        <taxon>Rhizaria</taxon>
        <taxon>Retaria</taxon>
        <taxon>Foraminifera</taxon>
        <taxon>Monothalamids</taxon>
        <taxon>Reticulomyxidae</taxon>
        <taxon>Reticulomyxa</taxon>
    </lineage>
</organism>
<dbReference type="EMBL" id="ASPP01005149">
    <property type="protein sequence ID" value="ETO31073.1"/>
    <property type="molecule type" value="Genomic_DNA"/>
</dbReference>
<gene>
    <name evidence="1" type="ORF">RFI_06047</name>
</gene>
<evidence type="ECO:0000313" key="1">
    <source>
        <dbReference type="EMBL" id="ETO31073.1"/>
    </source>
</evidence>
<reference evidence="1 2" key="1">
    <citation type="journal article" date="2013" name="Curr. Biol.">
        <title>The Genome of the Foraminiferan Reticulomyxa filosa.</title>
        <authorList>
            <person name="Glockner G."/>
            <person name="Hulsmann N."/>
            <person name="Schleicher M."/>
            <person name="Noegel A.A."/>
            <person name="Eichinger L."/>
            <person name="Gallinger C."/>
            <person name="Pawlowski J."/>
            <person name="Sierra R."/>
            <person name="Euteneuer U."/>
            <person name="Pillet L."/>
            <person name="Moustafa A."/>
            <person name="Platzer M."/>
            <person name="Groth M."/>
            <person name="Szafranski K."/>
            <person name="Schliwa M."/>
        </authorList>
    </citation>
    <scope>NUCLEOTIDE SEQUENCE [LARGE SCALE GENOMIC DNA]</scope>
</reference>
<comment type="caution">
    <text evidence="1">The sequence shown here is derived from an EMBL/GenBank/DDBJ whole genome shotgun (WGS) entry which is preliminary data.</text>
</comment>
<name>X6NYW0_RETFI</name>
<dbReference type="AlphaFoldDB" id="X6NYW0"/>
<dbReference type="Pfam" id="PF11697">
    <property type="entry name" value="DUF3293"/>
    <property type="match status" value="1"/>
</dbReference>
<proteinExistence type="predicted"/>
<accession>X6NYW0</accession>
<keyword evidence="2" id="KW-1185">Reference proteome</keyword>
<evidence type="ECO:0000313" key="2">
    <source>
        <dbReference type="Proteomes" id="UP000023152"/>
    </source>
</evidence>
<dbReference type="InterPro" id="IPR021710">
    <property type="entry name" value="DUF3293"/>
</dbReference>
<dbReference type="Proteomes" id="UP000023152">
    <property type="component" value="Unassembled WGS sequence"/>
</dbReference>
<sequence length="196" mass="22783">MLKKQWFEQIETLIFPRNTTQTQVGISIWNKSKVSNFGHLQTRQTLDIEHTKLRAMQQKQIPHCLKCGVWYSITAMNPMNENKSQEFNTMANEQLLSDLKKWSDKNLIDSIITSKGGDEIGYTVQFLKSSPEDGDANMKELAKKYKQMAIFKYHNDIDTHLLKRSVVACFPEYSHVESSGFVEVVFSDFQYTHHKL</sequence>
<protein>
    <submittedName>
        <fullName evidence="1">Uncharacterized protein</fullName>
    </submittedName>
</protein>